<evidence type="ECO:0000313" key="2">
    <source>
        <dbReference type="EMBL" id="CAD1557067.1"/>
    </source>
</evidence>
<name>A0A6V7JY62_9HYME</name>
<dbReference type="PANTHER" id="PTHR11012:SF55">
    <property type="entry name" value="BHLH DOMAIN-CONTAINING PROTEIN"/>
    <property type="match status" value="1"/>
</dbReference>
<dbReference type="PANTHER" id="PTHR11012">
    <property type="entry name" value="PROTEIN KINASE-LIKE DOMAIN-CONTAINING"/>
    <property type="match status" value="1"/>
</dbReference>
<sequence length="404" mass="47011">MSDTALKDLQTILRGQLGDDLIVENYKTKNLLPPGENYGSKIISVHAIIKRHGKSNEHEDLYLIAKLPPTSQFQREMFDSPFTFRKEIFMYDKILKYYRQLEIESGDELSDISPVYYGSRLSMNTNVDFDDDAAILLENLKVRGYYSVERKIGFDLAHAQLAIKAMARFHALGMATKEKDPEFFDILKKKSKCLEFKGAEVWANILQERLQEIADDPEISQYYEACVKVAQLGDEKAWTAIPTEPWSTIIHSDFWANNILFHKNNGTDKPDDIKFVDYQNYLFLSPLRELTFFLGSGLNHETTDHINDMIDLYYFNLIEKLKKLNCNVDLYSRESFDEKIKEDGQIEFVHCLYMMKIVTMDIAADDPDAHDIRSLMEKPRSGKNYQNRLRDLVINFDKQGWLIK</sequence>
<dbReference type="InterPro" id="IPR015897">
    <property type="entry name" value="CHK_kinase-like"/>
</dbReference>
<dbReference type="EMBL" id="CADCXW020000021">
    <property type="protein sequence ID" value="CAD1557067.1"/>
    <property type="molecule type" value="Genomic_DNA"/>
</dbReference>
<dbReference type="SMART" id="SM00587">
    <property type="entry name" value="CHK"/>
    <property type="match status" value="1"/>
</dbReference>
<dbReference type="SUPFAM" id="SSF56112">
    <property type="entry name" value="Protein kinase-like (PK-like)"/>
    <property type="match status" value="1"/>
</dbReference>
<evidence type="ECO:0000259" key="1">
    <source>
        <dbReference type="SMART" id="SM00587"/>
    </source>
</evidence>
<dbReference type="Pfam" id="PF02958">
    <property type="entry name" value="EcKL"/>
    <property type="match status" value="1"/>
</dbReference>
<dbReference type="AlphaFoldDB" id="A0A6V7JY62"/>
<gene>
    <name evidence="2" type="ORF">BBRV_LOCUS65165</name>
</gene>
<organism evidence="2">
    <name type="scientific">Bracon brevicornis</name>
    <dbReference type="NCBI Taxonomy" id="1563983"/>
    <lineage>
        <taxon>Eukaryota</taxon>
        <taxon>Metazoa</taxon>
        <taxon>Ecdysozoa</taxon>
        <taxon>Arthropoda</taxon>
        <taxon>Hexapoda</taxon>
        <taxon>Insecta</taxon>
        <taxon>Pterygota</taxon>
        <taxon>Neoptera</taxon>
        <taxon>Endopterygota</taxon>
        <taxon>Hymenoptera</taxon>
        <taxon>Apocrita</taxon>
        <taxon>Ichneumonoidea</taxon>
        <taxon>Braconidae</taxon>
        <taxon>Braconinae</taxon>
        <taxon>Bracon</taxon>
    </lineage>
</organism>
<feature type="domain" description="CHK kinase-like" evidence="1">
    <location>
        <begin position="135"/>
        <end position="323"/>
    </location>
</feature>
<dbReference type="InterPro" id="IPR004119">
    <property type="entry name" value="EcKL"/>
</dbReference>
<reference evidence="2" key="1">
    <citation type="submission" date="2020-07" db="EMBL/GenBank/DDBJ databases">
        <authorList>
            <person name="Ferguson B K."/>
        </authorList>
    </citation>
    <scope>NUCLEOTIDE SEQUENCE</scope>
    <source>
        <strain evidence="2">L06</strain>
    </source>
</reference>
<dbReference type="InterPro" id="IPR011009">
    <property type="entry name" value="Kinase-like_dom_sf"/>
</dbReference>
<dbReference type="Gene3D" id="3.90.1200.10">
    <property type="match status" value="1"/>
</dbReference>
<accession>A0A6V7JY62</accession>
<proteinExistence type="predicted"/>
<protein>
    <recommendedName>
        <fullName evidence="1">CHK kinase-like domain-containing protein</fullName>
    </recommendedName>
</protein>